<dbReference type="Proteomes" id="UP001159363">
    <property type="component" value="Chromosome 9"/>
</dbReference>
<feature type="compositionally biased region" description="Pro residues" evidence="1">
    <location>
        <begin position="93"/>
        <end position="105"/>
    </location>
</feature>
<gene>
    <name evidence="2" type="ORF">PR048_025165</name>
</gene>
<organism evidence="2 3">
    <name type="scientific">Dryococelus australis</name>
    <dbReference type="NCBI Taxonomy" id="614101"/>
    <lineage>
        <taxon>Eukaryota</taxon>
        <taxon>Metazoa</taxon>
        <taxon>Ecdysozoa</taxon>
        <taxon>Arthropoda</taxon>
        <taxon>Hexapoda</taxon>
        <taxon>Insecta</taxon>
        <taxon>Pterygota</taxon>
        <taxon>Neoptera</taxon>
        <taxon>Polyneoptera</taxon>
        <taxon>Phasmatodea</taxon>
        <taxon>Verophasmatodea</taxon>
        <taxon>Anareolatae</taxon>
        <taxon>Phasmatidae</taxon>
        <taxon>Eurycanthinae</taxon>
        <taxon>Dryococelus</taxon>
    </lineage>
</organism>
<comment type="caution">
    <text evidence="2">The sequence shown here is derived from an EMBL/GenBank/DDBJ whole genome shotgun (WGS) entry which is preliminary data.</text>
</comment>
<proteinExistence type="predicted"/>
<reference evidence="2 3" key="1">
    <citation type="submission" date="2023-02" db="EMBL/GenBank/DDBJ databases">
        <title>LHISI_Scaffold_Assembly.</title>
        <authorList>
            <person name="Stuart O.P."/>
            <person name="Cleave R."/>
            <person name="Magrath M.J.L."/>
            <person name="Mikheyev A.S."/>
        </authorList>
    </citation>
    <scope>NUCLEOTIDE SEQUENCE [LARGE SCALE GENOMIC DNA]</scope>
    <source>
        <strain evidence="2">Daus_M_001</strain>
        <tissue evidence="2">Leg muscle</tissue>
    </source>
</reference>
<sequence length="243" mass="26292">MQILRYSTVPPEHFTMGILSIYSNIIDKTSIPSAYMCPEDEVEMYLAEPPIPINSNPLHYWKTSPYTRLRKAAQKYQSSPAGPRRLSSKNSQPPRPRIVSPAPPSPYKLLTEISIKVLAPISSGVPSPPPLTRAGGNHNLHRSQGPEAATTTTRVSTPWLTRAGHSIGVLTPSAAANSPSAVTADPAASGRLHSLKKYILTISPLPQPGNTQNFLVASHVDVPSEPPLPTIGHGNNCNYVPFW</sequence>
<accession>A0ABQ9GQP6</accession>
<keyword evidence="3" id="KW-1185">Reference proteome</keyword>
<name>A0ABQ9GQP6_9NEOP</name>
<dbReference type="EMBL" id="JARBHB010000010">
    <property type="protein sequence ID" value="KAJ8874319.1"/>
    <property type="molecule type" value="Genomic_DNA"/>
</dbReference>
<protein>
    <submittedName>
        <fullName evidence="2">Uncharacterized protein</fullName>
    </submittedName>
</protein>
<feature type="region of interest" description="Disordered" evidence="1">
    <location>
        <begin position="71"/>
        <end position="105"/>
    </location>
</feature>
<evidence type="ECO:0000313" key="3">
    <source>
        <dbReference type="Proteomes" id="UP001159363"/>
    </source>
</evidence>
<feature type="region of interest" description="Disordered" evidence="1">
    <location>
        <begin position="126"/>
        <end position="154"/>
    </location>
</feature>
<evidence type="ECO:0000313" key="2">
    <source>
        <dbReference type="EMBL" id="KAJ8874319.1"/>
    </source>
</evidence>
<evidence type="ECO:0000256" key="1">
    <source>
        <dbReference type="SAM" id="MobiDB-lite"/>
    </source>
</evidence>